<keyword evidence="1" id="KW-0472">Membrane</keyword>
<evidence type="ECO:0000313" key="3">
    <source>
        <dbReference type="Proteomes" id="UP000246410"/>
    </source>
</evidence>
<organism evidence="2 3">
    <name type="scientific">Nocardia neocaledoniensis</name>
    <dbReference type="NCBI Taxonomy" id="236511"/>
    <lineage>
        <taxon>Bacteria</taxon>
        <taxon>Bacillati</taxon>
        <taxon>Actinomycetota</taxon>
        <taxon>Actinomycetes</taxon>
        <taxon>Mycobacteriales</taxon>
        <taxon>Nocardiaceae</taxon>
        <taxon>Nocardia</taxon>
    </lineage>
</organism>
<evidence type="ECO:0000313" key="2">
    <source>
        <dbReference type="EMBL" id="PWV73598.1"/>
    </source>
</evidence>
<feature type="transmembrane region" description="Helical" evidence="1">
    <location>
        <begin position="46"/>
        <end position="67"/>
    </location>
</feature>
<sequence>MTTAEHSRCTPVQWFQGLGWLAAGLVAGCVLLVAGVFALWPLAMWGVVYGPILAMTVWLVGASIYVLRTHGKPRDPRRSLFTAGAGVAPVYYGLIMLAAHMAV</sequence>
<dbReference type="AlphaFoldDB" id="A0A317NIR7"/>
<keyword evidence="3" id="KW-1185">Reference proteome</keyword>
<comment type="caution">
    <text evidence="2">The sequence shown here is derived from an EMBL/GenBank/DDBJ whole genome shotgun (WGS) entry which is preliminary data.</text>
</comment>
<name>A0A317NIR7_9NOCA</name>
<keyword evidence="1" id="KW-1133">Transmembrane helix</keyword>
<dbReference type="Proteomes" id="UP000246410">
    <property type="component" value="Unassembled WGS sequence"/>
</dbReference>
<accession>A0A317NIR7</accession>
<dbReference type="RefSeq" id="WP_110039169.1">
    <property type="nucleotide sequence ID" value="NZ_QGTL01000007.1"/>
</dbReference>
<keyword evidence="1" id="KW-0812">Transmembrane</keyword>
<feature type="transmembrane region" description="Helical" evidence="1">
    <location>
        <begin position="79"/>
        <end position="102"/>
    </location>
</feature>
<reference evidence="2 3" key="1">
    <citation type="submission" date="2018-05" db="EMBL/GenBank/DDBJ databases">
        <title>Genomic Encyclopedia of Type Strains, Phase IV (KMG-IV): sequencing the most valuable type-strain genomes for metagenomic binning, comparative biology and taxonomic classification.</title>
        <authorList>
            <person name="Goeker M."/>
        </authorList>
    </citation>
    <scope>NUCLEOTIDE SEQUENCE [LARGE SCALE GENOMIC DNA]</scope>
    <source>
        <strain evidence="2 3">DSM 44717</strain>
    </source>
</reference>
<evidence type="ECO:0000256" key="1">
    <source>
        <dbReference type="SAM" id="Phobius"/>
    </source>
</evidence>
<proteinExistence type="predicted"/>
<protein>
    <submittedName>
        <fullName evidence="2">Uncharacterized protein</fullName>
    </submittedName>
</protein>
<gene>
    <name evidence="2" type="ORF">DFR69_107225</name>
</gene>
<feature type="transmembrane region" description="Helical" evidence="1">
    <location>
        <begin position="20"/>
        <end position="40"/>
    </location>
</feature>
<dbReference type="EMBL" id="QGTL01000007">
    <property type="protein sequence ID" value="PWV73598.1"/>
    <property type="molecule type" value="Genomic_DNA"/>
</dbReference>